<dbReference type="Pfam" id="PF07859">
    <property type="entry name" value="Abhydrolase_3"/>
    <property type="match status" value="1"/>
</dbReference>
<sequence>MSADQIDALAPAESAQRQVQAFLDKLNTSGDPPLETLPPEEARQVLSGLQSSTQGELRPAEVSQHSIEADGKQVRLTIVRPPHREGPLPAFMFFHGGGWVLGDYPTHERLIRDLVAESDAAAVYVDYSRSPEARFPTAIDEAYLATQWIAANGAEVGIDGSRLAVAGNSVGGNMAAVVALRSVLEDGPKLRMQMLLWPVTDARFDTVSYERFANDHFLTRAMMVWFWNSYATTAGEREGLYASPLRATHAQMRNLPPAVIQTAELDVLRDEGEAYARKLDEAGVEVVALRVNGMIHDYGLLNPLAELPAVQSALRQAAHEIKRRLA</sequence>
<dbReference type="EC" id="3.1.1.1" evidence="5"/>
<evidence type="ECO:0000313" key="6">
    <source>
        <dbReference type="Proteomes" id="UP000317648"/>
    </source>
</evidence>
<dbReference type="GO" id="GO:0106435">
    <property type="term" value="F:carboxylesterase activity"/>
    <property type="evidence" value="ECO:0007669"/>
    <property type="project" value="UniProtKB-EC"/>
</dbReference>
<keyword evidence="6" id="KW-1185">Reference proteome</keyword>
<dbReference type="InterPro" id="IPR002168">
    <property type="entry name" value="Lipase_GDXG_HIS_AS"/>
</dbReference>
<dbReference type="Proteomes" id="UP000317648">
    <property type="component" value="Chromosome"/>
</dbReference>
<keyword evidence="2 5" id="KW-0378">Hydrolase</keyword>
<evidence type="ECO:0000313" key="5">
    <source>
        <dbReference type="EMBL" id="QDU92677.1"/>
    </source>
</evidence>
<dbReference type="RefSeq" id="WP_145048839.1">
    <property type="nucleotide sequence ID" value="NZ_CP036433.1"/>
</dbReference>
<evidence type="ECO:0000256" key="1">
    <source>
        <dbReference type="ARBA" id="ARBA00010515"/>
    </source>
</evidence>
<evidence type="ECO:0000256" key="2">
    <source>
        <dbReference type="ARBA" id="ARBA00022801"/>
    </source>
</evidence>
<dbReference type="InterPro" id="IPR050300">
    <property type="entry name" value="GDXG_lipolytic_enzyme"/>
</dbReference>
<dbReference type="PROSITE" id="PS01173">
    <property type="entry name" value="LIPASE_GDXG_HIS"/>
    <property type="match status" value="1"/>
</dbReference>
<dbReference type="OrthoDB" id="9815425at2"/>
<dbReference type="KEGG" id="lcre:Pla8534_04250"/>
<dbReference type="Gene3D" id="3.40.50.1820">
    <property type="entry name" value="alpha/beta hydrolase"/>
    <property type="match status" value="1"/>
</dbReference>
<proteinExistence type="inferred from homology"/>
<reference evidence="5 6" key="1">
    <citation type="submission" date="2019-02" db="EMBL/GenBank/DDBJ databases">
        <title>Deep-cultivation of Planctomycetes and their phenomic and genomic characterization uncovers novel biology.</title>
        <authorList>
            <person name="Wiegand S."/>
            <person name="Jogler M."/>
            <person name="Boedeker C."/>
            <person name="Pinto D."/>
            <person name="Vollmers J."/>
            <person name="Rivas-Marin E."/>
            <person name="Kohn T."/>
            <person name="Peeters S.H."/>
            <person name="Heuer A."/>
            <person name="Rast P."/>
            <person name="Oberbeckmann S."/>
            <person name="Bunk B."/>
            <person name="Jeske O."/>
            <person name="Meyerdierks A."/>
            <person name="Storesund J.E."/>
            <person name="Kallscheuer N."/>
            <person name="Luecker S."/>
            <person name="Lage O.M."/>
            <person name="Pohl T."/>
            <person name="Merkel B.J."/>
            <person name="Hornburger P."/>
            <person name="Mueller R.-W."/>
            <person name="Bruemmer F."/>
            <person name="Labrenz M."/>
            <person name="Spormann A.M."/>
            <person name="Op den Camp H."/>
            <person name="Overmann J."/>
            <person name="Amann R."/>
            <person name="Jetten M.S.M."/>
            <person name="Mascher T."/>
            <person name="Medema M.H."/>
            <person name="Devos D.P."/>
            <person name="Kaster A.-K."/>
            <person name="Ovreas L."/>
            <person name="Rohde M."/>
            <person name="Galperin M.Y."/>
            <person name="Jogler C."/>
        </authorList>
    </citation>
    <scope>NUCLEOTIDE SEQUENCE [LARGE SCALE GENOMIC DNA]</scope>
    <source>
        <strain evidence="5 6">Pla85_3_4</strain>
    </source>
</reference>
<name>A0A518DLG6_9BACT</name>
<feature type="domain" description="Alpha/beta hydrolase fold-3" evidence="4">
    <location>
        <begin position="92"/>
        <end position="298"/>
    </location>
</feature>
<feature type="region of interest" description="Disordered" evidence="3">
    <location>
        <begin position="46"/>
        <end position="66"/>
    </location>
</feature>
<organism evidence="5 6">
    <name type="scientific">Lignipirellula cremea</name>
    <dbReference type="NCBI Taxonomy" id="2528010"/>
    <lineage>
        <taxon>Bacteria</taxon>
        <taxon>Pseudomonadati</taxon>
        <taxon>Planctomycetota</taxon>
        <taxon>Planctomycetia</taxon>
        <taxon>Pirellulales</taxon>
        <taxon>Pirellulaceae</taxon>
        <taxon>Lignipirellula</taxon>
    </lineage>
</organism>
<comment type="similarity">
    <text evidence="1">Belongs to the 'GDXG' lipolytic enzyme family.</text>
</comment>
<accession>A0A518DLG6</accession>
<dbReference type="SUPFAM" id="SSF53474">
    <property type="entry name" value="alpha/beta-Hydrolases"/>
    <property type="match status" value="1"/>
</dbReference>
<gene>
    <name evidence="5" type="primary">nlhH_2</name>
    <name evidence="5" type="ORF">Pla8534_04250</name>
</gene>
<dbReference type="PANTHER" id="PTHR48081">
    <property type="entry name" value="AB HYDROLASE SUPERFAMILY PROTEIN C4A8.06C"/>
    <property type="match status" value="1"/>
</dbReference>
<dbReference type="PANTHER" id="PTHR48081:SF8">
    <property type="entry name" value="ALPHA_BETA HYDROLASE FOLD-3 DOMAIN-CONTAINING PROTEIN-RELATED"/>
    <property type="match status" value="1"/>
</dbReference>
<dbReference type="InterPro" id="IPR029058">
    <property type="entry name" value="AB_hydrolase_fold"/>
</dbReference>
<dbReference type="InterPro" id="IPR013094">
    <property type="entry name" value="AB_hydrolase_3"/>
</dbReference>
<dbReference type="AlphaFoldDB" id="A0A518DLG6"/>
<dbReference type="EMBL" id="CP036433">
    <property type="protein sequence ID" value="QDU92677.1"/>
    <property type="molecule type" value="Genomic_DNA"/>
</dbReference>
<protein>
    <submittedName>
        <fullName evidence="5">Carboxylesterase NlhH</fullName>
        <ecNumber evidence="5">3.1.1.1</ecNumber>
    </submittedName>
</protein>
<evidence type="ECO:0000259" key="4">
    <source>
        <dbReference type="Pfam" id="PF07859"/>
    </source>
</evidence>
<evidence type="ECO:0000256" key="3">
    <source>
        <dbReference type="SAM" id="MobiDB-lite"/>
    </source>
</evidence>